<comment type="similarity">
    <text evidence="1">Belongs to the sel-1 family.</text>
</comment>
<name>A0A9N9A685_9GLOM</name>
<dbReference type="SUPFAM" id="SSF81901">
    <property type="entry name" value="HCP-like"/>
    <property type="match status" value="2"/>
</dbReference>
<dbReference type="Gene3D" id="1.25.40.10">
    <property type="entry name" value="Tetratricopeptide repeat domain"/>
    <property type="match status" value="1"/>
</dbReference>
<comment type="caution">
    <text evidence="2">The sequence shown here is derived from an EMBL/GenBank/DDBJ whole genome shotgun (WGS) entry which is preliminary data.</text>
</comment>
<dbReference type="InterPro" id="IPR006597">
    <property type="entry name" value="Sel1-like"/>
</dbReference>
<dbReference type="InterPro" id="IPR011990">
    <property type="entry name" value="TPR-like_helical_dom_sf"/>
</dbReference>
<dbReference type="InterPro" id="IPR050767">
    <property type="entry name" value="Sel1_AlgK"/>
</dbReference>
<dbReference type="PANTHER" id="PTHR11102:SF160">
    <property type="entry name" value="ERAD-ASSOCIATED E3 UBIQUITIN-PROTEIN LIGASE COMPONENT HRD3"/>
    <property type="match status" value="1"/>
</dbReference>
<dbReference type="EMBL" id="CAJVPL010000650">
    <property type="protein sequence ID" value="CAG8518191.1"/>
    <property type="molecule type" value="Genomic_DNA"/>
</dbReference>
<reference evidence="2" key="1">
    <citation type="submission" date="2021-06" db="EMBL/GenBank/DDBJ databases">
        <authorList>
            <person name="Kallberg Y."/>
            <person name="Tangrot J."/>
            <person name="Rosling A."/>
        </authorList>
    </citation>
    <scope>NUCLEOTIDE SEQUENCE</scope>
    <source>
        <strain evidence="2">MT106</strain>
    </source>
</reference>
<accession>A0A9N9A685</accession>
<evidence type="ECO:0000256" key="1">
    <source>
        <dbReference type="ARBA" id="ARBA00038101"/>
    </source>
</evidence>
<evidence type="ECO:0000313" key="3">
    <source>
        <dbReference type="Proteomes" id="UP000789831"/>
    </source>
</evidence>
<dbReference type="Proteomes" id="UP000789831">
    <property type="component" value="Unassembled WGS sequence"/>
</dbReference>
<proteinExistence type="inferred from homology"/>
<dbReference type="AlphaFoldDB" id="A0A9N9A685"/>
<keyword evidence="3" id="KW-1185">Reference proteome</keyword>
<dbReference type="PANTHER" id="PTHR11102">
    <property type="entry name" value="SEL-1-LIKE PROTEIN"/>
    <property type="match status" value="1"/>
</dbReference>
<dbReference type="Pfam" id="PF08238">
    <property type="entry name" value="Sel1"/>
    <property type="match status" value="5"/>
</dbReference>
<dbReference type="SMART" id="SM00671">
    <property type="entry name" value="SEL1"/>
    <property type="match status" value="5"/>
</dbReference>
<sequence>MIDVTSKDPKIDDIQESLFKLTTTDESRFVHEVLKIFRSQHRKCRDDKEILQEIQNYIRENKYHEILLFLYIQEHRHNTNFHSLLAFMYYWGIGTSIDAKESFFWYKTAAENGDALGQNELGACYGMGRGVKLNNDLAVYWYKKAAHSGSPMGQFNYGSCLASGDGTPTDWKAADYWLNKSAENGCSNALDLLGYCYSAGKGARLKDERRGYLYFQRAAVAGHYGGHYNMAECHQNGTGVSKDLHQAIRFYRKSSDEGYIYAQYQLSCLFRIEY</sequence>
<protein>
    <submittedName>
        <fullName evidence="2">57_t:CDS:1</fullName>
    </submittedName>
</protein>
<dbReference type="OrthoDB" id="272077at2759"/>
<evidence type="ECO:0000313" key="2">
    <source>
        <dbReference type="EMBL" id="CAG8518191.1"/>
    </source>
</evidence>
<gene>
    <name evidence="2" type="ORF">AGERDE_LOCUS5095</name>
</gene>
<organism evidence="2 3">
    <name type="scientific">Ambispora gerdemannii</name>
    <dbReference type="NCBI Taxonomy" id="144530"/>
    <lineage>
        <taxon>Eukaryota</taxon>
        <taxon>Fungi</taxon>
        <taxon>Fungi incertae sedis</taxon>
        <taxon>Mucoromycota</taxon>
        <taxon>Glomeromycotina</taxon>
        <taxon>Glomeromycetes</taxon>
        <taxon>Archaeosporales</taxon>
        <taxon>Ambisporaceae</taxon>
        <taxon>Ambispora</taxon>
    </lineage>
</organism>